<dbReference type="EMBL" id="MU267805">
    <property type="protein sequence ID" value="KAH7908681.1"/>
    <property type="molecule type" value="Genomic_DNA"/>
</dbReference>
<keyword evidence="2" id="KW-1185">Reference proteome</keyword>
<comment type="caution">
    <text evidence="1">The sequence shown here is derived from an EMBL/GenBank/DDBJ whole genome shotgun (WGS) entry which is preliminary data.</text>
</comment>
<proteinExistence type="predicted"/>
<evidence type="ECO:0000313" key="1">
    <source>
        <dbReference type="EMBL" id="KAH7908681.1"/>
    </source>
</evidence>
<name>A0ACB8A630_9AGAM</name>
<gene>
    <name evidence="1" type="ORF">BJ138DRAFT_1128268</name>
</gene>
<evidence type="ECO:0000313" key="2">
    <source>
        <dbReference type="Proteomes" id="UP000790377"/>
    </source>
</evidence>
<dbReference type="Proteomes" id="UP000790377">
    <property type="component" value="Unassembled WGS sequence"/>
</dbReference>
<sequence>MPSALSNQLAVSASLNSSLLLDHTRKKKQTASYLFSGREVDAHDLDSIHAIASNAFTHLRTISPSISSKIIDVGTEGTSVTVDFEQSLFSDSARVMDRTMQSKDVTLLLDRTLGVFLRLLGPCLLQAPTGKVLEWLVKRFRINEFNVDDILALFLPYHDSLHFVKMLSILDIKPDSMFAFLLPVKATSRPLPRSVLVKNMVANTDLARYVASLLPDAMKDVHSHRALLSFNTAVMHDYLASQARLEEGTLAFVLPALLGPIQAVYDDLNTTLGSYILLSTLAHRVSLAPPAVAAIVTTMANAAALRGKQSASIHGQVPAIHFVKSAVVICSTQDGTISFPASTGNLCLKIPGFVDEIRNAFQYLGAENFIYPLLDCLKPRVKEPPVSAVYAAVVNTPGVSMALIKQVSALLIRIVVSEDTNHDSSARALLALVHQRHFELLRKVAGIVLEETADVSEEDNSRKTRKKKLDDLLLSFSSVHPWAQNADVNDIVVASTSSSKEIRVKAVEQLFSILRQAEDGSAKLESSDMVSVRSALFARLYDTHPGVLHALYESPKLYLTTVALNSTPSQVLDTIIAQLTPVAPSRSILRAHIAFLVGPFSLAYPNLNGAIQAKVVFPFALASKAKFRTTVGVWEAVKEQNGLLDGWMKGCVDIWDDTGLFEAADKEIDDVNAEKICTANLSVAAKIAENILASNDCSADITLVLEMLNSPLAHGRALAYLVVRAFLLRSSGNQQISLASDALHSMRLGNMGILDGLADQNIGMQEVLSDESICMKATLKPGGRTTVQVLQASILALIPALKRPNNSHLNWVANLNIEDNPEVKSLSKGTPYVTLMCEIYSLAASSRASAPSSLATSLLQALFLSLKDESLVFLIGLLASHFSSVEQVRTHALLHTLAFLRSHNATNAVDFQVVLPSLLAVLMDTRTNKQGRALTFECLAMLTVEGDKKHIYGLDTIYGASSANLQYLDAKDLVVYIKSLLDHRAQLVQDASYIKVFHHQHLMNTNAKYRRRILCFILSHVIGHPSPDVKIALLQSIEDVSDSSKPHMLLSQVEELTHKSAEIDLRFGSLFEKYGALIITAFVAMPSIDLNEEKENTIWPVFIAALRTYFQSNSMTAAQIILGEALQKTIFVSLSTERRAEICITLLQLGTLGGDAYVASRKLLSSLLLDLPLIFHLLAHYQPMSPGSDAPASKRARVEGAPSDDTTNDTAASLIMLAEILASKDLPGSHDLISRLLDTLSKVTHQESSTAVDTSYVSQMLMSAVEKAAEKVHEAPARAIRLDILVEIMRMSNNPQTFHQALILMATLARITPESVLHNIMPVFTFMGSNVFHRDDSYSFKVVQKTIENIVPVMVSSLRDKHANGLGLYVAARDFLRIFTDASNHIPRHRRSNFFVHLINILGPQDFLAPICMLLVDKVANRVSRQSAEEAQTQLTLPLSVIRQFSIPLQLFVLTEVLRESQRLISRVMDPESAGTAFLDFPRDEEHSSSTSSTFKRRAQGLIIFAGYAMQPLGQASEPSTNGTITDLIALLINLVMTESESAHTTGVADIIATTQISVTKIMEVIWARDFLKAILMMLRSDDSKLQSGALHLLAGRIAGIVDAVRRDSITTTKQIIESIGDIIARQSAGELVESALNALRSLGTSVCSGEEAPLAATIPSILKIMQARTSAASALSVLPCYISSLGPRIIPHFRNIVQECLSVLRENIKGKWQESTAVHDALKILHGLLLSLPSFYGELELTQLITLYLEYCATESQDNTLLALLKAVAKRVPSKVLLPAMYDLWPSISKAPENTNVSPLTGYFSLFERCLRAAPRSEVFEHLRSIFHVFIEGFDIDTIPDGDPAVISAFVELVVQLNENAFKPLFRKLFDWAFASEIGYKNRKITFLRVYMALLDYFKGLMNPYMSLVLQPLCDTLNLFASSSDNVLWTCTVATLTKSFENDDGTFWRDDKLQLVVTPLIAQVSNCIKHNIPEGKGHLDRCLTSLTGAVNDDALLKTINLNILMHTRSEDARERIYALACSKAIWNEHGGKLIGFVAETATFISECAEDENDNVVREAHNLKHAVERVAGSINGL</sequence>
<organism evidence="1 2">
    <name type="scientific">Hygrophoropsis aurantiaca</name>
    <dbReference type="NCBI Taxonomy" id="72124"/>
    <lineage>
        <taxon>Eukaryota</taxon>
        <taxon>Fungi</taxon>
        <taxon>Dikarya</taxon>
        <taxon>Basidiomycota</taxon>
        <taxon>Agaricomycotina</taxon>
        <taxon>Agaricomycetes</taxon>
        <taxon>Agaricomycetidae</taxon>
        <taxon>Boletales</taxon>
        <taxon>Coniophorineae</taxon>
        <taxon>Hygrophoropsidaceae</taxon>
        <taxon>Hygrophoropsis</taxon>
    </lineage>
</organism>
<protein>
    <submittedName>
        <fullName evidence="1">Uncharacterized protein</fullName>
    </submittedName>
</protein>
<accession>A0ACB8A630</accession>
<reference evidence="1" key="1">
    <citation type="journal article" date="2021" name="New Phytol.">
        <title>Evolutionary innovations through gain and loss of genes in the ectomycorrhizal Boletales.</title>
        <authorList>
            <person name="Wu G."/>
            <person name="Miyauchi S."/>
            <person name="Morin E."/>
            <person name="Kuo A."/>
            <person name="Drula E."/>
            <person name="Varga T."/>
            <person name="Kohler A."/>
            <person name="Feng B."/>
            <person name="Cao Y."/>
            <person name="Lipzen A."/>
            <person name="Daum C."/>
            <person name="Hundley H."/>
            <person name="Pangilinan J."/>
            <person name="Johnson J."/>
            <person name="Barry K."/>
            <person name="LaButti K."/>
            <person name="Ng V."/>
            <person name="Ahrendt S."/>
            <person name="Min B."/>
            <person name="Choi I.G."/>
            <person name="Park H."/>
            <person name="Plett J.M."/>
            <person name="Magnuson J."/>
            <person name="Spatafora J.W."/>
            <person name="Nagy L.G."/>
            <person name="Henrissat B."/>
            <person name="Grigoriev I.V."/>
            <person name="Yang Z.L."/>
            <person name="Xu J."/>
            <person name="Martin F.M."/>
        </authorList>
    </citation>
    <scope>NUCLEOTIDE SEQUENCE</scope>
    <source>
        <strain evidence="1">ATCC 28755</strain>
    </source>
</reference>